<dbReference type="EMBL" id="MNAN01000026">
    <property type="protein sequence ID" value="OHU96508.1"/>
    <property type="molecule type" value="Genomic_DNA"/>
</dbReference>
<evidence type="ECO:0000259" key="2">
    <source>
        <dbReference type="Pfam" id="PF06452"/>
    </source>
</evidence>
<dbReference type="AlphaFoldDB" id="A0A1S1NA03"/>
<feature type="chain" id="PRO_5010229452" evidence="1">
    <location>
        <begin position="21"/>
        <end position="716"/>
    </location>
</feature>
<accession>A0A1S1NA03</accession>
<dbReference type="Pfam" id="PF19313">
    <property type="entry name" value="DUF5916"/>
    <property type="match status" value="1"/>
</dbReference>
<dbReference type="SUPFAM" id="SSF49344">
    <property type="entry name" value="CBD9-like"/>
    <property type="match status" value="1"/>
</dbReference>
<evidence type="ECO:0000256" key="1">
    <source>
        <dbReference type="SAM" id="SignalP"/>
    </source>
</evidence>
<sequence>MKYANYICLAVALPSLAANAEQMYQRAPVAITKITQAPTIDGHIEEHEWQEANLIEQFVEFRPNLGDKPLYPIKARIAYDDAFFYVAAEIFQPQNTIIDRVLTQGQTIWNEDYFGISLDTNFDKRDAYLFHVTPSGVREDGLIDGTGYIGEWSTIWYAKTQRTDNGWSVEMAIPVQSISFDPNKQDWGLQLRHKLSQPNKQIYWNLNDPENDGWTAPQVGKITNINGLNQGKGIELKGGLSYKENQEASKWTPSADAFYKFTPSITGVLTLNTDFSGTDVDEVNINMTRFSEFFSEKRDFFLQDTQVFSFGGFSNNDYNGMPFYSRRIGQGQHSGVLDINWGSKLTGKVQSTSFGLLSVNQQQDGAKDDNTQLTVARVKQQINDNHQIGVIVTDGSSDDEKNSGLYGVDYRFASEFLADQQIQAHAWYQETQKKNAMEDTKAYGAQLYLPNDTINIKAKYRYLGDDFNPDLGFVNRNGINYYELETRFRERPKTGLLSDYLTLYQFVYLYYQRNDTDNNWLSKEYVIRPFHWLTTSNASGYVQYESRKERLKSQYAMGRNIKFDAQDYDFDQWSIFYETPSDQMISGYIKLTSGQFFDSDRKQILGELFFKPNKHIMLSLSRRNHYYKRDGIKDNMYSTRFKADIAFNEDWSWSTLVQHNTRADTLSIFSRLRYQSAPDELYQISINKGYDLFEGWHERSTYFDEKTFKINYTKRW</sequence>
<evidence type="ECO:0000259" key="3">
    <source>
        <dbReference type="Pfam" id="PF19313"/>
    </source>
</evidence>
<organism evidence="4 5">
    <name type="scientific">Pseudoalteromonas byunsanensis</name>
    <dbReference type="NCBI Taxonomy" id="327939"/>
    <lineage>
        <taxon>Bacteria</taxon>
        <taxon>Pseudomonadati</taxon>
        <taxon>Pseudomonadota</taxon>
        <taxon>Gammaproteobacteria</taxon>
        <taxon>Alteromonadales</taxon>
        <taxon>Pseudoalteromonadaceae</taxon>
        <taxon>Pseudoalteromonas</taxon>
    </lineage>
</organism>
<dbReference type="GO" id="GO:0030246">
    <property type="term" value="F:carbohydrate binding"/>
    <property type="evidence" value="ECO:0007669"/>
    <property type="project" value="InterPro"/>
</dbReference>
<name>A0A1S1NA03_9GAMM</name>
<dbReference type="InterPro" id="IPR010502">
    <property type="entry name" value="Carb-bd_dom_fam9"/>
</dbReference>
<dbReference type="Proteomes" id="UP000180253">
    <property type="component" value="Unassembled WGS sequence"/>
</dbReference>
<dbReference type="GO" id="GO:0004553">
    <property type="term" value="F:hydrolase activity, hydrolyzing O-glycosyl compounds"/>
    <property type="evidence" value="ECO:0007669"/>
    <property type="project" value="InterPro"/>
</dbReference>
<protein>
    <submittedName>
        <fullName evidence="4">Uncharacterized protein</fullName>
    </submittedName>
</protein>
<gene>
    <name evidence="4" type="ORF">BIW53_04050</name>
</gene>
<evidence type="ECO:0000313" key="5">
    <source>
        <dbReference type="Proteomes" id="UP000180253"/>
    </source>
</evidence>
<reference evidence="4 5" key="1">
    <citation type="submission" date="2016-10" db="EMBL/GenBank/DDBJ databases">
        <title>Pseudoalteromonas amylolytica sp. nov., isolated from the surface seawater.</title>
        <authorList>
            <person name="Wu Y.-H."/>
            <person name="Cheng H."/>
            <person name="Jin X.-B."/>
            <person name="Wang C.-S."/>
            <person name="Xu X.-W."/>
        </authorList>
    </citation>
    <scope>NUCLEOTIDE SEQUENCE [LARGE SCALE GENOMIC DNA]</scope>
    <source>
        <strain evidence="4 5">JCM 12483</strain>
    </source>
</reference>
<feature type="domain" description="DUF5916" evidence="3">
    <location>
        <begin position="245"/>
        <end position="332"/>
    </location>
</feature>
<dbReference type="STRING" id="327939.BIW53_04050"/>
<feature type="signal peptide" evidence="1">
    <location>
        <begin position="1"/>
        <end position="20"/>
    </location>
</feature>
<dbReference type="CDD" id="cd09618">
    <property type="entry name" value="CBM9_like_2"/>
    <property type="match status" value="1"/>
</dbReference>
<dbReference type="Gene3D" id="2.60.40.1190">
    <property type="match status" value="1"/>
</dbReference>
<dbReference type="Pfam" id="PF06452">
    <property type="entry name" value="CBM9_1"/>
    <property type="match status" value="1"/>
</dbReference>
<keyword evidence="1" id="KW-0732">Signal</keyword>
<evidence type="ECO:0000313" key="4">
    <source>
        <dbReference type="EMBL" id="OHU96508.1"/>
    </source>
</evidence>
<dbReference type="RefSeq" id="WP_070990537.1">
    <property type="nucleotide sequence ID" value="NZ_CBCSHD010000001.1"/>
</dbReference>
<dbReference type="InterPro" id="IPR045670">
    <property type="entry name" value="DUF5916"/>
</dbReference>
<keyword evidence="5" id="KW-1185">Reference proteome</keyword>
<dbReference type="GO" id="GO:0016052">
    <property type="term" value="P:carbohydrate catabolic process"/>
    <property type="evidence" value="ECO:0007669"/>
    <property type="project" value="InterPro"/>
</dbReference>
<proteinExistence type="predicted"/>
<feature type="domain" description="Carbohydrate-binding" evidence="2">
    <location>
        <begin position="40"/>
        <end position="219"/>
    </location>
</feature>
<comment type="caution">
    <text evidence="4">The sequence shown here is derived from an EMBL/GenBank/DDBJ whole genome shotgun (WGS) entry which is preliminary data.</text>
</comment>